<gene>
    <name evidence="4" type="ORF">CYMTET_27683</name>
</gene>
<dbReference type="Proteomes" id="UP001190700">
    <property type="component" value="Unassembled WGS sequence"/>
</dbReference>
<dbReference type="InterPro" id="IPR000742">
    <property type="entry name" value="EGF"/>
</dbReference>
<protein>
    <recommendedName>
        <fullName evidence="3">EGF-like domain-containing protein</fullName>
    </recommendedName>
</protein>
<dbReference type="AlphaFoldDB" id="A0AAE0FP98"/>
<dbReference type="EMBL" id="LGRX02015340">
    <property type="protein sequence ID" value="KAK3263512.1"/>
    <property type="molecule type" value="Genomic_DNA"/>
</dbReference>
<feature type="region of interest" description="Disordered" evidence="2">
    <location>
        <begin position="38"/>
        <end position="77"/>
    </location>
</feature>
<feature type="disulfide bond" evidence="1">
    <location>
        <begin position="4"/>
        <end position="13"/>
    </location>
</feature>
<feature type="domain" description="EGF-like" evidence="3">
    <location>
        <begin position="1"/>
        <end position="14"/>
    </location>
</feature>
<proteinExistence type="predicted"/>
<comment type="caution">
    <text evidence="4">The sequence shown here is derived from an EMBL/GenBank/DDBJ whole genome shotgun (WGS) entry which is preliminary data.</text>
</comment>
<dbReference type="PROSITE" id="PS00022">
    <property type="entry name" value="EGF_1"/>
    <property type="match status" value="1"/>
</dbReference>
<organism evidence="4 5">
    <name type="scientific">Cymbomonas tetramitiformis</name>
    <dbReference type="NCBI Taxonomy" id="36881"/>
    <lineage>
        <taxon>Eukaryota</taxon>
        <taxon>Viridiplantae</taxon>
        <taxon>Chlorophyta</taxon>
        <taxon>Pyramimonadophyceae</taxon>
        <taxon>Pyramimonadales</taxon>
        <taxon>Pyramimonadaceae</taxon>
        <taxon>Cymbomonas</taxon>
    </lineage>
</organism>
<evidence type="ECO:0000259" key="3">
    <source>
        <dbReference type="PROSITE" id="PS50026"/>
    </source>
</evidence>
<name>A0AAE0FP98_9CHLO</name>
<evidence type="ECO:0000256" key="2">
    <source>
        <dbReference type="SAM" id="MobiDB-lite"/>
    </source>
</evidence>
<reference evidence="4 5" key="1">
    <citation type="journal article" date="2015" name="Genome Biol. Evol.">
        <title>Comparative Genomics of a Bacterivorous Green Alga Reveals Evolutionary Causalities and Consequences of Phago-Mixotrophic Mode of Nutrition.</title>
        <authorList>
            <person name="Burns J.A."/>
            <person name="Paasch A."/>
            <person name="Narechania A."/>
            <person name="Kim E."/>
        </authorList>
    </citation>
    <scope>NUCLEOTIDE SEQUENCE [LARGE SCALE GENOMIC DNA]</scope>
    <source>
        <strain evidence="4 5">PLY_AMNH</strain>
    </source>
</reference>
<sequence>MCECFRGYTGDACTECAADTAGVAVYAPQDGRCELHFVPANASSSPPPPASPSPPTPPSPPVSVNPESGSPEDTKATSANLTLVAVLVSLARAGGAFHGGAPAASPPLRASGRGQGACKADKAGA</sequence>
<evidence type="ECO:0000256" key="1">
    <source>
        <dbReference type="PROSITE-ProRule" id="PRU00076"/>
    </source>
</evidence>
<evidence type="ECO:0000313" key="5">
    <source>
        <dbReference type="Proteomes" id="UP001190700"/>
    </source>
</evidence>
<dbReference type="PROSITE" id="PS50026">
    <property type="entry name" value="EGF_3"/>
    <property type="match status" value="1"/>
</dbReference>
<feature type="region of interest" description="Disordered" evidence="2">
    <location>
        <begin position="96"/>
        <end position="125"/>
    </location>
</feature>
<accession>A0AAE0FP98</accession>
<keyword evidence="1" id="KW-0245">EGF-like domain</keyword>
<feature type="compositionally biased region" description="Pro residues" evidence="2">
    <location>
        <begin position="45"/>
        <end position="63"/>
    </location>
</feature>
<keyword evidence="5" id="KW-1185">Reference proteome</keyword>
<evidence type="ECO:0000313" key="4">
    <source>
        <dbReference type="EMBL" id="KAK3263512.1"/>
    </source>
</evidence>
<keyword evidence="1" id="KW-1015">Disulfide bond</keyword>
<comment type="caution">
    <text evidence="1">Lacks conserved residue(s) required for the propagation of feature annotation.</text>
</comment>